<organism evidence="1 2">
    <name type="scientific">Paramicrobacterium humi</name>
    <dbReference type="NCBI Taxonomy" id="640635"/>
    <lineage>
        <taxon>Bacteria</taxon>
        <taxon>Bacillati</taxon>
        <taxon>Actinomycetota</taxon>
        <taxon>Actinomycetes</taxon>
        <taxon>Micrococcales</taxon>
        <taxon>Microbacteriaceae</taxon>
        <taxon>Paramicrobacterium</taxon>
    </lineage>
</organism>
<dbReference type="PANTHER" id="PTHR35802:SF1">
    <property type="entry name" value="PROTEASE SYNTHASE AND SPORULATION PROTEIN PAI 2"/>
    <property type="match status" value="1"/>
</dbReference>
<accession>A0A1H4LWN4</accession>
<evidence type="ECO:0000313" key="2">
    <source>
        <dbReference type="Proteomes" id="UP000199183"/>
    </source>
</evidence>
<dbReference type="RefSeq" id="WP_176980781.1">
    <property type="nucleotide sequence ID" value="NZ_FNRY01000001.1"/>
</dbReference>
<dbReference type="Gene3D" id="2.30.110.10">
    <property type="entry name" value="Electron Transport, Fmn-binding Protein, Chain A"/>
    <property type="match status" value="1"/>
</dbReference>
<sequence length="223" mass="25457">MWINKQYEVENALTWLESFVADNNLSTIITHDPVRVAHMPVEIVRRESGEAKLLFHMPTVDPIAKAISESDLLTVVVHGPQQYISPSLYGDAGLPTFNYGIGEVTDKCRQLDETELADHLHRLITQREEWFAGQTERTAWVIDPVNQERFDRLLPMLVGFEVDLENVQLKLKMGQNRTIEDRKQTVEILRTTPGVDWRVTDIMAALLPQSATPMQAKPAKRDQ</sequence>
<evidence type="ECO:0000313" key="1">
    <source>
        <dbReference type="EMBL" id="SEB74642.1"/>
    </source>
</evidence>
<reference evidence="1 2" key="1">
    <citation type="submission" date="2016-10" db="EMBL/GenBank/DDBJ databases">
        <authorList>
            <person name="de Groot N.N."/>
        </authorList>
    </citation>
    <scope>NUCLEOTIDE SEQUENCE [LARGE SCALE GENOMIC DNA]</scope>
    <source>
        <strain evidence="1 2">DSM 21799</strain>
    </source>
</reference>
<dbReference type="SUPFAM" id="SSF50475">
    <property type="entry name" value="FMN-binding split barrel"/>
    <property type="match status" value="1"/>
</dbReference>
<gene>
    <name evidence="1" type="ORF">SAMN04489806_1669</name>
</gene>
<dbReference type="Proteomes" id="UP000199183">
    <property type="component" value="Unassembled WGS sequence"/>
</dbReference>
<keyword evidence="2" id="KW-1185">Reference proteome</keyword>
<dbReference type="InterPro" id="IPR012349">
    <property type="entry name" value="Split_barrel_FMN-bd"/>
</dbReference>
<dbReference type="Pfam" id="PF04299">
    <property type="entry name" value="FMN_bind_2"/>
    <property type="match status" value="1"/>
</dbReference>
<dbReference type="STRING" id="640635.SAMN04489806_1669"/>
<dbReference type="PANTHER" id="PTHR35802">
    <property type="entry name" value="PROTEASE SYNTHASE AND SPORULATION PROTEIN PAI 2"/>
    <property type="match status" value="1"/>
</dbReference>
<dbReference type="EMBL" id="FNRY01000001">
    <property type="protein sequence ID" value="SEB74642.1"/>
    <property type="molecule type" value="Genomic_DNA"/>
</dbReference>
<dbReference type="InterPro" id="IPR007396">
    <property type="entry name" value="TR_PAI2-type"/>
</dbReference>
<dbReference type="AlphaFoldDB" id="A0A1H4LWN4"/>
<name>A0A1H4LWN4_9MICO</name>
<proteinExistence type="predicted"/>
<protein>
    <submittedName>
        <fullName evidence="1">Negative transcriptional regulator, PaiB family</fullName>
    </submittedName>
</protein>